<dbReference type="GO" id="GO:0016301">
    <property type="term" value="F:kinase activity"/>
    <property type="evidence" value="ECO:0007669"/>
    <property type="project" value="InterPro"/>
</dbReference>
<reference evidence="4 5" key="1">
    <citation type="submission" date="2017-06" db="EMBL/GenBank/DDBJ databases">
        <title>Ant-infecting Ophiocordyceps genomes reveal a high diversity of potential behavioral manipulation genes and a possible major role for enterotoxins.</title>
        <authorList>
            <person name="De Bekker C."/>
            <person name="Evans H.C."/>
            <person name="Brachmann A."/>
            <person name="Hughes D.P."/>
        </authorList>
    </citation>
    <scope>NUCLEOTIDE SEQUENCE [LARGE SCALE GENOMIC DNA]</scope>
    <source>
        <strain evidence="4 5">Map16</strain>
    </source>
</reference>
<evidence type="ECO:0000256" key="1">
    <source>
        <dbReference type="ARBA" id="ARBA00022741"/>
    </source>
</evidence>
<keyword evidence="2" id="KW-0067">ATP-binding</keyword>
<dbReference type="OrthoDB" id="2881954at2759"/>
<evidence type="ECO:0000313" key="5">
    <source>
        <dbReference type="Proteomes" id="UP000226431"/>
    </source>
</evidence>
<evidence type="ECO:0000259" key="3">
    <source>
        <dbReference type="Pfam" id="PF06414"/>
    </source>
</evidence>
<feature type="domain" description="Zeta toxin" evidence="3">
    <location>
        <begin position="33"/>
        <end position="215"/>
    </location>
</feature>
<keyword evidence="1" id="KW-0547">Nucleotide-binding</keyword>
<evidence type="ECO:0000313" key="4">
    <source>
        <dbReference type="EMBL" id="PHH79033.1"/>
    </source>
</evidence>
<dbReference type="SUPFAM" id="SSF52540">
    <property type="entry name" value="P-loop containing nucleoside triphosphate hydrolases"/>
    <property type="match status" value="1"/>
</dbReference>
<gene>
    <name evidence="4" type="ORF">CDD80_5747</name>
</gene>
<sequence>MPPNHRLPPQASTNIFTTLILPSELPPPQTPLPTPTAILLTGQTGSGKSTLSPPLLSALSRGCGSATHLIADTFKTYHPEYARLAAESSARASAATGPDARRWLAMAVGEVVRRRAHLVVESACRHFEDWEEMVRVLRGGGYRLVVVLLAVPAGLSRLGIAVRFYLPGPDSSVLDARLTPAAVHDESYGGVAQAAAFLDANPGLADRILLVRRGGLVASVGEGGLLAALTGEREGLLTGEEKSRARRDLERLAGCEGAEVLCETLKELLRPFLDGGERGGAGLMPLVVVDDEAGDGDNVLRL</sequence>
<dbReference type="Pfam" id="PF06414">
    <property type="entry name" value="Zeta_toxin"/>
    <property type="match status" value="1"/>
</dbReference>
<protein>
    <recommendedName>
        <fullName evidence="3">Zeta toxin domain-containing protein</fullName>
    </recommendedName>
</protein>
<dbReference type="Gene3D" id="3.40.50.300">
    <property type="entry name" value="P-loop containing nucleotide triphosphate hydrolases"/>
    <property type="match status" value="1"/>
</dbReference>
<name>A0A2C5ZGM6_9HYPO</name>
<dbReference type="InterPro" id="IPR010488">
    <property type="entry name" value="Zeta_toxin_domain"/>
</dbReference>
<dbReference type="Proteomes" id="UP000226431">
    <property type="component" value="Unassembled WGS sequence"/>
</dbReference>
<dbReference type="AlphaFoldDB" id="A0A2C5ZGM6"/>
<accession>A0A2C5ZGM6</accession>
<keyword evidence="5" id="KW-1185">Reference proteome</keyword>
<organism evidence="4 5">
    <name type="scientific">Ophiocordyceps camponoti-rufipedis</name>
    <dbReference type="NCBI Taxonomy" id="2004952"/>
    <lineage>
        <taxon>Eukaryota</taxon>
        <taxon>Fungi</taxon>
        <taxon>Dikarya</taxon>
        <taxon>Ascomycota</taxon>
        <taxon>Pezizomycotina</taxon>
        <taxon>Sordariomycetes</taxon>
        <taxon>Hypocreomycetidae</taxon>
        <taxon>Hypocreales</taxon>
        <taxon>Ophiocordycipitaceae</taxon>
        <taxon>Ophiocordyceps</taxon>
    </lineage>
</organism>
<dbReference type="InterPro" id="IPR027417">
    <property type="entry name" value="P-loop_NTPase"/>
</dbReference>
<dbReference type="GO" id="GO:0005524">
    <property type="term" value="F:ATP binding"/>
    <property type="evidence" value="ECO:0007669"/>
    <property type="project" value="UniProtKB-KW"/>
</dbReference>
<comment type="caution">
    <text evidence="4">The sequence shown here is derived from an EMBL/GenBank/DDBJ whole genome shotgun (WGS) entry which is preliminary data.</text>
</comment>
<dbReference type="PROSITE" id="PS00675">
    <property type="entry name" value="SIGMA54_INTERACT_1"/>
    <property type="match status" value="1"/>
</dbReference>
<evidence type="ECO:0000256" key="2">
    <source>
        <dbReference type="ARBA" id="ARBA00022840"/>
    </source>
</evidence>
<dbReference type="InterPro" id="IPR025662">
    <property type="entry name" value="Sigma_54_int_dom_ATP-bd_1"/>
</dbReference>
<proteinExistence type="predicted"/>
<dbReference type="EMBL" id="NJES01000059">
    <property type="protein sequence ID" value="PHH79033.1"/>
    <property type="molecule type" value="Genomic_DNA"/>
</dbReference>